<dbReference type="SUPFAM" id="SSF52540">
    <property type="entry name" value="P-loop containing nucleoside triphosphate hydrolases"/>
    <property type="match status" value="1"/>
</dbReference>
<dbReference type="Gene3D" id="1.20.120.1080">
    <property type="match status" value="1"/>
</dbReference>
<gene>
    <name evidence="9" type="primary">prh1</name>
    <name evidence="9" type="ORF">MYAM1_001899</name>
</gene>
<evidence type="ECO:0000259" key="8">
    <source>
        <dbReference type="PROSITE" id="PS51194"/>
    </source>
</evidence>
<reference evidence="9 10" key="1">
    <citation type="submission" date="2023-03" db="EMBL/GenBank/DDBJ databases">
        <title>Mating type loci evolution in Malassezia.</title>
        <authorList>
            <person name="Coelho M.A."/>
        </authorList>
    </citation>
    <scope>NUCLEOTIDE SEQUENCE [LARGE SCALE GENOMIC DNA]</scope>
    <source>
        <strain evidence="9 10">CBS 9725</strain>
    </source>
</reference>
<dbReference type="InterPro" id="IPR048333">
    <property type="entry name" value="HA2_WH"/>
</dbReference>
<dbReference type="GO" id="GO:0003723">
    <property type="term" value="F:RNA binding"/>
    <property type="evidence" value="ECO:0007669"/>
    <property type="project" value="TreeGrafter"/>
</dbReference>
<feature type="domain" description="Helicase C-terminal" evidence="8">
    <location>
        <begin position="255"/>
        <end position="435"/>
    </location>
</feature>
<dbReference type="InterPro" id="IPR027417">
    <property type="entry name" value="P-loop_NTPase"/>
</dbReference>
<dbReference type="Proteomes" id="UP001219567">
    <property type="component" value="Chromosome 2"/>
</dbReference>
<dbReference type="Pfam" id="PF04408">
    <property type="entry name" value="WHD_HA2"/>
    <property type="match status" value="1"/>
</dbReference>
<keyword evidence="4 9" id="KW-0347">Helicase</keyword>
<evidence type="ECO:0000256" key="4">
    <source>
        <dbReference type="ARBA" id="ARBA00022806"/>
    </source>
</evidence>
<dbReference type="EC" id="3.6.4.13" evidence="1"/>
<protein>
    <recommendedName>
        <fullName evidence="1">RNA helicase</fullName>
        <ecNumber evidence="1">3.6.4.13</ecNumber>
    </recommendedName>
</protein>
<dbReference type="Pfam" id="PF21010">
    <property type="entry name" value="HA2_C"/>
    <property type="match status" value="1"/>
</dbReference>
<keyword evidence="3 9" id="KW-0378">Hydrolase</keyword>
<dbReference type="AlphaFoldDB" id="A0AAJ5YX09"/>
<evidence type="ECO:0000256" key="1">
    <source>
        <dbReference type="ARBA" id="ARBA00012552"/>
    </source>
</evidence>
<sequence>MEKERLGMMLPVNAGRGKIVARIKENDTVILVGETGSGKTTQVPQFLLDAVIDKSGHAMLGITQPRRVAATSLARRVASEMGCTDPAMIDSNHNSTKPELVGYSVRFDDRTNRNTRIKFMTDGMLIREILGPVRLAPENEDKNKSHSRIALLNRYRILIIDEAHERSLRTDMLLGLLKEIQQERRRLADSGKQAVLPLKLVIMSATIDAQLFARFFQTANKLPPPVLYVAGRQHGVRIFHTDDSCQDWTDAAVRTVMQIHVSKPLGDILVFATGQEEIESLSRSIQLFASQLEAWATLEDREDVPALLVRPLYAALGPAASAAVFAPTPADTRKVVIATNIAETSITIPGVRYVVDSGLVKEKIFSPQTGIETLQVLPISQSSSLQRAGRAGREASGECYRLYTKSAFDSLQKMPVPEIHRTELSGGVLQLYAIHIDPFTFQWLDPPDPTLLQEAVVHLAELGAIHSLTIDGKKTVRLTPLGRKLAILPITPSYARLLVAAADRGPITSRQARDLVSILSADRGLFVESHDAERREAAERARDTFLNSSGDHATMLNALYGYIAARNHAHHSHADGLNGHSAKHEIRMWCQTHGIHERTMRNILAIRKQLIRICQQNKIVCDDDSSVKSSESASLSAAEDVDDGEDDLLTVTRFKPVSASSSSSAEDYTDLLQCLGLGRLSNVALLQPDRTYRRVSGGLPFKLHPSSTLHPAHHKARGTSSSLVQAIVFEELVLTSQTFARTVSRLEPAWLQDLIGASHTMQK</sequence>
<dbReference type="InterPro" id="IPR007502">
    <property type="entry name" value="Helicase-assoc_dom"/>
</dbReference>
<feature type="domain" description="Helicase ATP-binding" evidence="7">
    <location>
        <begin position="20"/>
        <end position="225"/>
    </location>
</feature>
<evidence type="ECO:0000313" key="9">
    <source>
        <dbReference type="EMBL" id="WFC99157.1"/>
    </source>
</evidence>
<dbReference type="FunFam" id="3.40.50.300:FF:000145">
    <property type="entry name" value="probable ATP-dependent RNA helicase DHX40"/>
    <property type="match status" value="1"/>
</dbReference>
<dbReference type="GO" id="GO:0000462">
    <property type="term" value="P:maturation of SSU-rRNA from tricistronic rRNA transcript (SSU-rRNA, 5.8S rRNA, LSU-rRNA)"/>
    <property type="evidence" value="ECO:0007669"/>
    <property type="project" value="TreeGrafter"/>
</dbReference>
<dbReference type="PROSITE" id="PS51194">
    <property type="entry name" value="HELICASE_CTER"/>
    <property type="match status" value="1"/>
</dbReference>
<proteinExistence type="predicted"/>
<dbReference type="EMBL" id="CP119944">
    <property type="protein sequence ID" value="WFC99157.1"/>
    <property type="molecule type" value="Genomic_DNA"/>
</dbReference>
<evidence type="ECO:0000256" key="6">
    <source>
        <dbReference type="ARBA" id="ARBA00047984"/>
    </source>
</evidence>
<keyword evidence="10" id="KW-1185">Reference proteome</keyword>
<evidence type="ECO:0000313" key="10">
    <source>
        <dbReference type="Proteomes" id="UP001219567"/>
    </source>
</evidence>
<dbReference type="SMART" id="SM00490">
    <property type="entry name" value="HELICc"/>
    <property type="match status" value="1"/>
</dbReference>
<dbReference type="Pfam" id="PF00271">
    <property type="entry name" value="Helicase_C"/>
    <property type="match status" value="1"/>
</dbReference>
<keyword evidence="5" id="KW-0067">ATP-binding</keyword>
<evidence type="ECO:0000256" key="2">
    <source>
        <dbReference type="ARBA" id="ARBA00022741"/>
    </source>
</evidence>
<dbReference type="PANTHER" id="PTHR18934">
    <property type="entry name" value="ATP-DEPENDENT RNA HELICASE"/>
    <property type="match status" value="1"/>
</dbReference>
<comment type="catalytic activity">
    <reaction evidence="6">
        <text>ATP + H2O = ADP + phosphate + H(+)</text>
        <dbReference type="Rhea" id="RHEA:13065"/>
        <dbReference type="ChEBI" id="CHEBI:15377"/>
        <dbReference type="ChEBI" id="CHEBI:15378"/>
        <dbReference type="ChEBI" id="CHEBI:30616"/>
        <dbReference type="ChEBI" id="CHEBI:43474"/>
        <dbReference type="ChEBI" id="CHEBI:456216"/>
        <dbReference type="EC" id="3.6.4.13"/>
    </reaction>
</comment>
<dbReference type="Pfam" id="PF07717">
    <property type="entry name" value="OB_NTP_bind"/>
    <property type="match status" value="1"/>
</dbReference>
<name>A0AAJ5YX09_9BASI</name>
<dbReference type="Pfam" id="PF00270">
    <property type="entry name" value="DEAD"/>
    <property type="match status" value="1"/>
</dbReference>
<accession>A0AAJ5YX09</accession>
<dbReference type="CDD" id="cd18791">
    <property type="entry name" value="SF2_C_RHA"/>
    <property type="match status" value="1"/>
</dbReference>
<dbReference type="GO" id="GO:0003724">
    <property type="term" value="F:RNA helicase activity"/>
    <property type="evidence" value="ECO:0007669"/>
    <property type="project" value="UniProtKB-EC"/>
</dbReference>
<dbReference type="GO" id="GO:0005524">
    <property type="term" value="F:ATP binding"/>
    <property type="evidence" value="ECO:0007669"/>
    <property type="project" value="UniProtKB-KW"/>
</dbReference>
<dbReference type="GO" id="GO:0016787">
    <property type="term" value="F:hydrolase activity"/>
    <property type="evidence" value="ECO:0007669"/>
    <property type="project" value="UniProtKB-KW"/>
</dbReference>
<evidence type="ECO:0000259" key="7">
    <source>
        <dbReference type="PROSITE" id="PS51192"/>
    </source>
</evidence>
<dbReference type="SMART" id="SM00487">
    <property type="entry name" value="DEXDc"/>
    <property type="match status" value="1"/>
</dbReference>
<dbReference type="InterPro" id="IPR011709">
    <property type="entry name" value="DEAD-box_helicase_OB_fold"/>
</dbReference>
<organism evidence="9 10">
    <name type="scientific">Malassezia yamatoensis</name>
    <dbReference type="NCBI Taxonomy" id="253288"/>
    <lineage>
        <taxon>Eukaryota</taxon>
        <taxon>Fungi</taxon>
        <taxon>Dikarya</taxon>
        <taxon>Basidiomycota</taxon>
        <taxon>Ustilaginomycotina</taxon>
        <taxon>Malasseziomycetes</taxon>
        <taxon>Malasseziales</taxon>
        <taxon>Malasseziaceae</taxon>
        <taxon>Malassezia</taxon>
    </lineage>
</organism>
<dbReference type="GO" id="GO:0005730">
    <property type="term" value="C:nucleolus"/>
    <property type="evidence" value="ECO:0007669"/>
    <property type="project" value="TreeGrafter"/>
</dbReference>
<dbReference type="PROSITE" id="PS51192">
    <property type="entry name" value="HELICASE_ATP_BIND_1"/>
    <property type="match status" value="1"/>
</dbReference>
<dbReference type="Gene3D" id="3.40.50.300">
    <property type="entry name" value="P-loop containing nucleotide triphosphate hydrolases"/>
    <property type="match status" value="2"/>
</dbReference>
<dbReference type="PANTHER" id="PTHR18934:SF99">
    <property type="entry name" value="ATP-DEPENDENT RNA HELICASE DHX37-RELATED"/>
    <property type="match status" value="1"/>
</dbReference>
<dbReference type="InterPro" id="IPR011545">
    <property type="entry name" value="DEAD/DEAH_box_helicase_dom"/>
</dbReference>
<dbReference type="InterPro" id="IPR001650">
    <property type="entry name" value="Helicase_C-like"/>
</dbReference>
<dbReference type="InterPro" id="IPR014001">
    <property type="entry name" value="Helicase_ATP-bd"/>
</dbReference>
<evidence type="ECO:0000256" key="3">
    <source>
        <dbReference type="ARBA" id="ARBA00022801"/>
    </source>
</evidence>
<dbReference type="SMART" id="SM00847">
    <property type="entry name" value="HA2"/>
    <property type="match status" value="1"/>
</dbReference>
<keyword evidence="2" id="KW-0547">Nucleotide-binding</keyword>
<evidence type="ECO:0000256" key="5">
    <source>
        <dbReference type="ARBA" id="ARBA00022840"/>
    </source>
</evidence>